<dbReference type="AlphaFoldDB" id="A0A2G2V962"/>
<dbReference type="Proteomes" id="UP000224567">
    <property type="component" value="Unassembled WGS sequence"/>
</dbReference>
<evidence type="ECO:0000313" key="3">
    <source>
        <dbReference type="Proteomes" id="UP000224567"/>
    </source>
</evidence>
<proteinExistence type="predicted"/>
<dbReference type="STRING" id="33114.A0A2G2V962"/>
<organism evidence="2 3">
    <name type="scientific">Capsicum baccatum</name>
    <name type="common">Peruvian pepper</name>
    <dbReference type="NCBI Taxonomy" id="33114"/>
    <lineage>
        <taxon>Eukaryota</taxon>
        <taxon>Viridiplantae</taxon>
        <taxon>Streptophyta</taxon>
        <taxon>Embryophyta</taxon>
        <taxon>Tracheophyta</taxon>
        <taxon>Spermatophyta</taxon>
        <taxon>Magnoliopsida</taxon>
        <taxon>eudicotyledons</taxon>
        <taxon>Gunneridae</taxon>
        <taxon>Pentapetalae</taxon>
        <taxon>asterids</taxon>
        <taxon>lamiids</taxon>
        <taxon>Solanales</taxon>
        <taxon>Solanaceae</taxon>
        <taxon>Solanoideae</taxon>
        <taxon>Capsiceae</taxon>
        <taxon>Capsicum</taxon>
    </lineage>
</organism>
<sequence>MALVYTVSLGSWKTVPFTLLSLTVGWGPQVSLNGFVYWLATGAVEYVICFDLIKDEFKLLYAPDDRGFDRELVHRRLMVLRYG</sequence>
<keyword evidence="3" id="KW-1185">Reference proteome</keyword>
<gene>
    <name evidence="2" type="ORF">CQW23_30897</name>
</gene>
<reference evidence="3" key="2">
    <citation type="journal article" date="2017" name="J. Anim. Genet.">
        <title>Multiple reference genome sequences of hot pepper reveal the massive evolution of plant disease resistance genes by retroduplication.</title>
        <authorList>
            <person name="Kim S."/>
            <person name="Park J."/>
            <person name="Yeom S.-I."/>
            <person name="Kim Y.-M."/>
            <person name="Seo E."/>
            <person name="Kim K.-T."/>
            <person name="Kim M.-S."/>
            <person name="Lee J.M."/>
            <person name="Cheong K."/>
            <person name="Shin H.-S."/>
            <person name="Kim S.-B."/>
            <person name="Han K."/>
            <person name="Lee J."/>
            <person name="Park M."/>
            <person name="Lee H.-A."/>
            <person name="Lee H.-Y."/>
            <person name="Lee Y."/>
            <person name="Oh S."/>
            <person name="Lee J.H."/>
            <person name="Choi E."/>
            <person name="Choi E."/>
            <person name="Lee S.E."/>
            <person name="Jeon J."/>
            <person name="Kim H."/>
            <person name="Choi G."/>
            <person name="Song H."/>
            <person name="Lee J."/>
            <person name="Lee S.-C."/>
            <person name="Kwon J.-K."/>
            <person name="Lee H.-Y."/>
            <person name="Koo N."/>
            <person name="Hong Y."/>
            <person name="Kim R.W."/>
            <person name="Kang W.-H."/>
            <person name="Huh J.H."/>
            <person name="Kang B.-C."/>
            <person name="Yang T.-J."/>
            <person name="Lee Y.-H."/>
            <person name="Bennetzen J.L."/>
            <person name="Choi D."/>
        </authorList>
    </citation>
    <scope>NUCLEOTIDE SEQUENCE [LARGE SCALE GENOMIC DNA]</scope>
    <source>
        <strain evidence="3">cv. PBC81</strain>
    </source>
</reference>
<evidence type="ECO:0000259" key="1">
    <source>
        <dbReference type="Pfam" id="PF07734"/>
    </source>
</evidence>
<reference evidence="2 3" key="1">
    <citation type="journal article" date="2017" name="Genome Biol.">
        <title>New reference genome sequences of hot pepper reveal the massive evolution of plant disease-resistance genes by retroduplication.</title>
        <authorList>
            <person name="Kim S."/>
            <person name="Park J."/>
            <person name="Yeom S.I."/>
            <person name="Kim Y.M."/>
            <person name="Seo E."/>
            <person name="Kim K.T."/>
            <person name="Kim M.S."/>
            <person name="Lee J.M."/>
            <person name="Cheong K."/>
            <person name="Shin H.S."/>
            <person name="Kim S.B."/>
            <person name="Han K."/>
            <person name="Lee J."/>
            <person name="Park M."/>
            <person name="Lee H.A."/>
            <person name="Lee H.Y."/>
            <person name="Lee Y."/>
            <person name="Oh S."/>
            <person name="Lee J.H."/>
            <person name="Choi E."/>
            <person name="Choi E."/>
            <person name="Lee S.E."/>
            <person name="Jeon J."/>
            <person name="Kim H."/>
            <person name="Choi G."/>
            <person name="Song H."/>
            <person name="Lee J."/>
            <person name="Lee S.C."/>
            <person name="Kwon J.K."/>
            <person name="Lee H.Y."/>
            <person name="Koo N."/>
            <person name="Hong Y."/>
            <person name="Kim R.W."/>
            <person name="Kang W.H."/>
            <person name="Huh J.H."/>
            <person name="Kang B.C."/>
            <person name="Yang T.J."/>
            <person name="Lee Y.H."/>
            <person name="Bennetzen J.L."/>
            <person name="Choi D."/>
        </authorList>
    </citation>
    <scope>NUCLEOTIDE SEQUENCE [LARGE SCALE GENOMIC DNA]</scope>
    <source>
        <strain evidence="3">cv. PBC81</strain>
    </source>
</reference>
<name>A0A2G2V962_CAPBA</name>
<accession>A0A2G2V962</accession>
<protein>
    <recommendedName>
        <fullName evidence="1">F-box associated beta-propeller type 1 domain-containing protein</fullName>
    </recommendedName>
</protein>
<dbReference type="InterPro" id="IPR006527">
    <property type="entry name" value="F-box-assoc_dom_typ1"/>
</dbReference>
<feature type="domain" description="F-box associated beta-propeller type 1" evidence="1">
    <location>
        <begin position="4"/>
        <end position="67"/>
    </location>
</feature>
<evidence type="ECO:0000313" key="2">
    <source>
        <dbReference type="EMBL" id="PHT29506.1"/>
    </source>
</evidence>
<dbReference type="EMBL" id="MLFT02000103">
    <property type="protein sequence ID" value="PHT29506.1"/>
    <property type="molecule type" value="Genomic_DNA"/>
</dbReference>
<comment type="caution">
    <text evidence="2">The sequence shown here is derived from an EMBL/GenBank/DDBJ whole genome shotgun (WGS) entry which is preliminary data.</text>
</comment>
<dbReference type="SMR" id="A0A2G2V962"/>
<dbReference type="Pfam" id="PF07734">
    <property type="entry name" value="FBA_1"/>
    <property type="match status" value="1"/>
</dbReference>
<dbReference type="OrthoDB" id="1287641at2759"/>